<feature type="non-terminal residue" evidence="1">
    <location>
        <position position="1"/>
    </location>
</feature>
<organism evidence="1 2">
    <name type="scientific">Candidatus Portnoybacteria bacterium CG_4_8_14_3_um_filter_44_15</name>
    <dbReference type="NCBI Taxonomy" id="1974803"/>
    <lineage>
        <taxon>Bacteria</taxon>
        <taxon>Candidatus Portnoyibacteriota</taxon>
    </lineage>
</organism>
<dbReference type="Proteomes" id="UP000231673">
    <property type="component" value="Unassembled WGS sequence"/>
</dbReference>
<name>A0A2M7IE94_9BACT</name>
<dbReference type="EMBL" id="PFGW01000013">
    <property type="protein sequence ID" value="PIW74823.1"/>
    <property type="molecule type" value="Genomic_DNA"/>
</dbReference>
<gene>
    <name evidence="1" type="ORF">CO003_00575</name>
</gene>
<evidence type="ECO:0000313" key="2">
    <source>
        <dbReference type="Proteomes" id="UP000231673"/>
    </source>
</evidence>
<proteinExistence type="predicted"/>
<reference evidence="2" key="1">
    <citation type="submission" date="2017-09" db="EMBL/GenBank/DDBJ databases">
        <title>Depth-based differentiation of microbial function through sediment-hosted aquifers and enrichment of novel symbionts in the deep terrestrial subsurface.</title>
        <authorList>
            <person name="Probst A.J."/>
            <person name="Ladd B."/>
            <person name="Jarett J.K."/>
            <person name="Geller-Mcgrath D.E."/>
            <person name="Sieber C.M.K."/>
            <person name="Emerson J.B."/>
            <person name="Anantharaman K."/>
            <person name="Thomas B.C."/>
            <person name="Malmstrom R."/>
            <person name="Stieglmeier M."/>
            <person name="Klingl A."/>
            <person name="Woyke T."/>
            <person name="Ryan C.M."/>
            <person name="Banfield J.F."/>
        </authorList>
    </citation>
    <scope>NUCLEOTIDE SEQUENCE [LARGE SCALE GENOMIC DNA]</scope>
</reference>
<accession>A0A2M7IE94</accession>
<dbReference type="AlphaFoldDB" id="A0A2M7IE94"/>
<comment type="caution">
    <text evidence="1">The sequence shown here is derived from an EMBL/GenBank/DDBJ whole genome shotgun (WGS) entry which is preliminary data.</text>
</comment>
<sequence>RGKRASKIICAWSLFPDKEDNEFFEYKFAPRFQNKTDEIIKDFWINFASSGFELTLNQTPQMSLFDGWNVRGDALHLTSRDTHKFAPQNFLEPFEIIIKLRKNLPEHGAWLYISYGIPNSKKIELDYRLTYKELKKFVDGSDHSGQKFLKYMGMTTNSFWKTKIFRLFSN</sequence>
<evidence type="ECO:0000313" key="1">
    <source>
        <dbReference type="EMBL" id="PIW74823.1"/>
    </source>
</evidence>
<protein>
    <submittedName>
        <fullName evidence="1">Uncharacterized protein</fullName>
    </submittedName>
</protein>